<dbReference type="Proteomes" id="UP001057557">
    <property type="component" value="Segment"/>
</dbReference>
<gene>
    <name evidence="1" type="ORF">JEFDOCMN_00198</name>
</gene>
<protein>
    <submittedName>
        <fullName evidence="1">Uncharacterized protein</fullName>
    </submittedName>
</protein>
<proteinExistence type="predicted"/>
<evidence type="ECO:0000313" key="2">
    <source>
        <dbReference type="Proteomes" id="UP001057557"/>
    </source>
</evidence>
<dbReference type="EMBL" id="ON113170">
    <property type="protein sequence ID" value="UQT00736.1"/>
    <property type="molecule type" value="Genomic_DNA"/>
</dbReference>
<organism evidence="1 2">
    <name type="scientific">Enterococcus phage vB_OCPT_CCS1</name>
    <dbReference type="NCBI Taxonomy" id="2922323"/>
    <lineage>
        <taxon>Viruses</taxon>
        <taxon>Duplodnaviria</taxon>
        <taxon>Heunggongvirae</taxon>
        <taxon>Uroviricota</taxon>
        <taxon>Caudoviricetes</taxon>
        <taxon>Herelleviridae</taxon>
        <taxon>Brockvirinae</taxon>
        <taxon>Schiekvirus</taxon>
        <taxon>Schiekvirus Ccs1</taxon>
    </lineage>
</organism>
<keyword evidence="2" id="KW-1185">Reference proteome</keyword>
<evidence type="ECO:0000313" key="1">
    <source>
        <dbReference type="EMBL" id="UQT00736.1"/>
    </source>
</evidence>
<name>A0A9E7DV11_9CAUD</name>
<accession>A0A9E7DV11</accession>
<reference evidence="1" key="1">
    <citation type="submission" date="2022-03" db="EMBL/GenBank/DDBJ databases">
        <title>Phage cocktails constrain the growth of Enterococcus.</title>
        <authorList>
            <person name="Wandro S."/>
        </authorList>
    </citation>
    <scope>NUCLEOTIDE SEQUENCE</scope>
</reference>
<sequence length="36" mass="4214">MTTKVKETKSKVKNGERTPIVGFYLYNLRVLILPYI</sequence>